<gene>
    <name evidence="2" type="ORF">GCM10023191_057190</name>
</gene>
<dbReference type="RefSeq" id="WP_345469048.1">
    <property type="nucleotide sequence ID" value="NZ_BAABHF010000034.1"/>
</dbReference>
<keyword evidence="3" id="KW-1185">Reference proteome</keyword>
<proteinExistence type="predicted"/>
<protein>
    <submittedName>
        <fullName evidence="2">Nuclear transport factor 2 family protein</fullName>
    </submittedName>
</protein>
<sequence length="148" mass="17278">MDVTDLIECRAIEELKYRYMRAVDTKDWDLLAATLEPDVTAVYGERLSFSSAADLVRVLSRMMDENMITVHHLHQPEIEIDGDTATGVWALMDRVIRTKDRVMIEGASIYRDRYRRDGDGVWRIARTTYRRLYESEVSLDDLPTFTVR</sequence>
<dbReference type="SUPFAM" id="SSF54427">
    <property type="entry name" value="NTF2-like"/>
    <property type="match status" value="1"/>
</dbReference>
<dbReference type="Pfam" id="PF13577">
    <property type="entry name" value="SnoaL_4"/>
    <property type="match status" value="1"/>
</dbReference>
<dbReference type="InterPro" id="IPR037401">
    <property type="entry name" value="SnoaL-like"/>
</dbReference>
<name>A0ABP8QIW1_9ACTN</name>
<evidence type="ECO:0000259" key="1">
    <source>
        <dbReference type="Pfam" id="PF13577"/>
    </source>
</evidence>
<feature type="domain" description="SnoaL-like" evidence="1">
    <location>
        <begin position="10"/>
        <end position="127"/>
    </location>
</feature>
<evidence type="ECO:0000313" key="3">
    <source>
        <dbReference type="Proteomes" id="UP001500503"/>
    </source>
</evidence>
<dbReference type="EMBL" id="BAABHF010000034">
    <property type="protein sequence ID" value="GAA4503868.1"/>
    <property type="molecule type" value="Genomic_DNA"/>
</dbReference>
<reference evidence="3" key="1">
    <citation type="journal article" date="2019" name="Int. J. Syst. Evol. Microbiol.">
        <title>The Global Catalogue of Microorganisms (GCM) 10K type strain sequencing project: providing services to taxonomists for standard genome sequencing and annotation.</title>
        <authorList>
            <consortium name="The Broad Institute Genomics Platform"/>
            <consortium name="The Broad Institute Genome Sequencing Center for Infectious Disease"/>
            <person name="Wu L."/>
            <person name="Ma J."/>
        </authorList>
    </citation>
    <scope>NUCLEOTIDE SEQUENCE [LARGE SCALE GENOMIC DNA]</scope>
    <source>
        <strain evidence="3">JCM 17933</strain>
    </source>
</reference>
<dbReference type="CDD" id="cd00531">
    <property type="entry name" value="NTF2_like"/>
    <property type="match status" value="1"/>
</dbReference>
<dbReference type="InterPro" id="IPR032710">
    <property type="entry name" value="NTF2-like_dom_sf"/>
</dbReference>
<accession>A0ABP8QIW1</accession>
<organism evidence="2 3">
    <name type="scientific">Actinoallomurus oryzae</name>
    <dbReference type="NCBI Taxonomy" id="502180"/>
    <lineage>
        <taxon>Bacteria</taxon>
        <taxon>Bacillati</taxon>
        <taxon>Actinomycetota</taxon>
        <taxon>Actinomycetes</taxon>
        <taxon>Streptosporangiales</taxon>
        <taxon>Thermomonosporaceae</taxon>
        <taxon>Actinoallomurus</taxon>
    </lineage>
</organism>
<dbReference type="Proteomes" id="UP001500503">
    <property type="component" value="Unassembled WGS sequence"/>
</dbReference>
<comment type="caution">
    <text evidence="2">The sequence shown here is derived from an EMBL/GenBank/DDBJ whole genome shotgun (WGS) entry which is preliminary data.</text>
</comment>
<evidence type="ECO:0000313" key="2">
    <source>
        <dbReference type="EMBL" id="GAA4503868.1"/>
    </source>
</evidence>
<dbReference type="Gene3D" id="3.10.450.50">
    <property type="match status" value="1"/>
</dbReference>